<proteinExistence type="predicted"/>
<dbReference type="Proteomes" id="UP000192422">
    <property type="component" value="Chromosome"/>
</dbReference>
<keyword evidence="2" id="KW-1185">Reference proteome</keyword>
<accession>A0ABX6YQ64</accession>
<evidence type="ECO:0000313" key="1">
    <source>
        <dbReference type="EMBL" id="QPZ89702.1"/>
    </source>
</evidence>
<name>A0ABX6YQ64_9RHOB</name>
<reference evidence="1 2" key="1">
    <citation type="submission" date="2020-05" db="EMBL/GenBank/DDBJ databases">
        <title>Thioclava electrotropha strain Elox9 finished genome.</title>
        <authorList>
            <person name="Rowe A.R."/>
            <person name="Wilbanks E.G."/>
        </authorList>
    </citation>
    <scope>NUCLEOTIDE SEQUENCE [LARGE SCALE GENOMIC DNA]</scope>
    <source>
        <strain evidence="1 2">Elox9</strain>
    </source>
</reference>
<evidence type="ECO:0000313" key="2">
    <source>
        <dbReference type="Proteomes" id="UP000192422"/>
    </source>
</evidence>
<protein>
    <submittedName>
        <fullName evidence="1">Uncharacterized protein</fullName>
    </submittedName>
</protein>
<dbReference type="EMBL" id="CP053562">
    <property type="protein sequence ID" value="QPZ89702.1"/>
    <property type="molecule type" value="Genomic_DNA"/>
</dbReference>
<sequence length="273" mass="31042">MPEIKENKKTMYCMGFWPIENNQKRNLEHYNKLLPESMRLLRGRRLHLFYDGKGIAESFAAEAEKYGIEASKTRVRISDLPTFDAVLPIISTCERLVSEGKHHDDTPAREKMSMHLKRDYLLSGADAFRSMVAIWTSKIPLLAEFSRSAPVGVKSVAWVDASIAKFKGSRTNWNFLRQSWPKDRVAHYASPMFFHGAPLPLNASFLSASIDLWPKVNALFLEELAKRAGDGYVHDEETIMSGVVMQNPELFHTLGRPVRGIRRLPLKLASLVQ</sequence>
<gene>
    <name evidence="1" type="ORF">AKL02_001575</name>
</gene>
<organism evidence="1 2">
    <name type="scientific">Thioclava electrotropha</name>
    <dbReference type="NCBI Taxonomy" id="1549850"/>
    <lineage>
        <taxon>Bacteria</taxon>
        <taxon>Pseudomonadati</taxon>
        <taxon>Pseudomonadota</taxon>
        <taxon>Alphaproteobacteria</taxon>
        <taxon>Rhodobacterales</taxon>
        <taxon>Paracoccaceae</taxon>
        <taxon>Thioclava</taxon>
    </lineage>
</organism>
<dbReference type="RefSeq" id="WP_083079104.1">
    <property type="nucleotide sequence ID" value="NZ_CP053562.1"/>
</dbReference>